<dbReference type="STRING" id="63737.Npun_F5032"/>
<dbReference type="GO" id="GO:0000166">
    <property type="term" value="F:nucleotide binding"/>
    <property type="evidence" value="ECO:0007669"/>
    <property type="project" value="InterPro"/>
</dbReference>
<evidence type="ECO:0000259" key="4">
    <source>
        <dbReference type="Pfam" id="PF01408"/>
    </source>
</evidence>
<dbReference type="AlphaFoldDB" id="B2J1E4"/>
<dbReference type="InterPro" id="IPR006311">
    <property type="entry name" value="TAT_signal"/>
</dbReference>
<reference evidence="6 7" key="2">
    <citation type="journal article" date="2013" name="Plant Physiol.">
        <title>A Nostoc punctiforme Sugar Transporter Necessary to Establish a Cyanobacterium-Plant Symbiosis.</title>
        <authorList>
            <person name="Ekman M."/>
            <person name="Picossi S."/>
            <person name="Campbell E.L."/>
            <person name="Meeks J.C."/>
            <person name="Flores E."/>
        </authorList>
    </citation>
    <scope>NUCLEOTIDE SEQUENCE [LARGE SCALE GENOMIC DNA]</scope>
    <source>
        <strain evidence="7">ATCC 29133 / PCC 73102</strain>
    </source>
</reference>
<accession>B2J1E4</accession>
<dbReference type="PANTHER" id="PTHR22604:SF105">
    <property type="entry name" value="TRANS-1,2-DIHYDROBENZENE-1,2-DIOL DEHYDROGENASE"/>
    <property type="match status" value="1"/>
</dbReference>
<evidence type="ECO:0000259" key="5">
    <source>
        <dbReference type="Pfam" id="PF22725"/>
    </source>
</evidence>
<dbReference type="eggNOG" id="COG0673">
    <property type="taxonomic scope" value="Bacteria"/>
</dbReference>
<gene>
    <name evidence="6" type="ordered locus">Npun_F5032</name>
</gene>
<dbReference type="GO" id="GO:0016491">
    <property type="term" value="F:oxidoreductase activity"/>
    <property type="evidence" value="ECO:0007669"/>
    <property type="project" value="UniProtKB-KW"/>
</dbReference>
<dbReference type="Gene3D" id="3.30.360.10">
    <property type="entry name" value="Dihydrodipicolinate Reductase, domain 2"/>
    <property type="match status" value="1"/>
</dbReference>
<feature type="domain" description="GFO/IDH/MocA-like oxidoreductase" evidence="5">
    <location>
        <begin position="213"/>
        <end position="333"/>
    </location>
</feature>
<evidence type="ECO:0000313" key="6">
    <source>
        <dbReference type="EMBL" id="ACC83375.1"/>
    </source>
</evidence>
<dbReference type="Gene3D" id="3.40.50.720">
    <property type="entry name" value="NAD(P)-binding Rossmann-like Domain"/>
    <property type="match status" value="1"/>
</dbReference>
<dbReference type="InterPro" id="IPR036291">
    <property type="entry name" value="NAD(P)-bd_dom_sf"/>
</dbReference>
<dbReference type="OrthoDB" id="9815825at2"/>
<dbReference type="PROSITE" id="PS51318">
    <property type="entry name" value="TAT"/>
    <property type="match status" value="1"/>
</dbReference>
<reference evidence="7" key="1">
    <citation type="submission" date="2008-04" db="EMBL/GenBank/DDBJ databases">
        <title>Complete sequence of chromosome of Nostoc punctiforme ATCC 29133.</title>
        <authorList>
            <consortium name="US DOE Joint Genome Institute"/>
            <person name="Copeland A."/>
            <person name="Lucas S."/>
            <person name="Lapidus A."/>
            <person name="Glavina del Rio T."/>
            <person name="Dalin E."/>
            <person name="Tice H."/>
            <person name="Pitluck S."/>
            <person name="Chain P."/>
            <person name="Malfatti S."/>
            <person name="Shin M."/>
            <person name="Vergez L."/>
            <person name="Schmutz J."/>
            <person name="Larimer F."/>
            <person name="Land M."/>
            <person name="Hauser L."/>
            <person name="Kyrpides N."/>
            <person name="Kim E."/>
            <person name="Meeks J.C."/>
            <person name="Elhai J."/>
            <person name="Campbell E.L."/>
            <person name="Thiel T."/>
            <person name="Longmire J."/>
            <person name="Potts M."/>
            <person name="Atlas R."/>
        </authorList>
    </citation>
    <scope>NUCLEOTIDE SEQUENCE [LARGE SCALE GENOMIC DNA]</scope>
    <source>
        <strain evidence="7">ATCC 29133 / PCC 73102</strain>
    </source>
</reference>
<evidence type="ECO:0000256" key="2">
    <source>
        <dbReference type="ARBA" id="ARBA00016631"/>
    </source>
</evidence>
<evidence type="ECO:0000313" key="7">
    <source>
        <dbReference type="Proteomes" id="UP000001191"/>
    </source>
</evidence>
<keyword evidence="7" id="KW-1185">Reference proteome</keyword>
<name>B2J1E4_NOSP7</name>
<dbReference type="KEGG" id="npu:Npun_F5032"/>
<dbReference type="InterPro" id="IPR050984">
    <property type="entry name" value="Gfo/Idh/MocA_domain"/>
</dbReference>
<dbReference type="InterPro" id="IPR055170">
    <property type="entry name" value="GFO_IDH_MocA-like_dom"/>
</dbReference>
<feature type="domain" description="Gfo/Idh/MocA-like oxidoreductase N-terminal" evidence="4">
    <location>
        <begin position="82"/>
        <end position="205"/>
    </location>
</feature>
<comment type="similarity">
    <text evidence="1">Belongs to the Gfo/Idh/MocA family.</text>
</comment>
<dbReference type="RefSeq" id="WP_012411329.1">
    <property type="nucleotide sequence ID" value="NC_010628.1"/>
</dbReference>
<dbReference type="EnsemblBacteria" id="ACC83375">
    <property type="protein sequence ID" value="ACC83375"/>
    <property type="gene ID" value="Npun_F5032"/>
</dbReference>
<dbReference type="SUPFAM" id="SSF55347">
    <property type="entry name" value="Glyceraldehyde-3-phosphate dehydrogenase-like, C-terminal domain"/>
    <property type="match status" value="1"/>
</dbReference>
<dbReference type="InterPro" id="IPR000683">
    <property type="entry name" value="Gfo/Idh/MocA-like_OxRdtase_N"/>
</dbReference>
<keyword evidence="3 6" id="KW-0560">Oxidoreductase</keyword>
<dbReference type="SUPFAM" id="SSF51735">
    <property type="entry name" value="NAD(P)-binding Rossmann-fold domains"/>
    <property type="match status" value="1"/>
</dbReference>
<dbReference type="Pfam" id="PF01408">
    <property type="entry name" value="GFO_IDH_MocA"/>
    <property type="match status" value="1"/>
</dbReference>
<dbReference type="HOGENOM" id="CLU_023194_5_1_3"/>
<dbReference type="EMBL" id="CP001037">
    <property type="protein sequence ID" value="ACC83375.1"/>
    <property type="molecule type" value="Genomic_DNA"/>
</dbReference>
<organism evidence="6 7">
    <name type="scientific">Nostoc punctiforme (strain ATCC 29133 / PCC 73102)</name>
    <dbReference type="NCBI Taxonomy" id="63737"/>
    <lineage>
        <taxon>Bacteria</taxon>
        <taxon>Bacillati</taxon>
        <taxon>Cyanobacteriota</taxon>
        <taxon>Cyanophyceae</taxon>
        <taxon>Nostocales</taxon>
        <taxon>Nostocaceae</taxon>
        <taxon>Nostoc</taxon>
    </lineage>
</organism>
<dbReference type="PRINTS" id="PR01775">
    <property type="entry name" value="GLFROXRDTASE"/>
</dbReference>
<protein>
    <recommendedName>
        <fullName evidence="2">Glycosyl hydrolase family 109 protein</fullName>
    </recommendedName>
</protein>
<dbReference type="Pfam" id="PF22725">
    <property type="entry name" value="GFO_IDH_MocA_C3"/>
    <property type="match status" value="1"/>
</dbReference>
<dbReference type="InterPro" id="IPR008354">
    <property type="entry name" value="Glc-Fru_OxRdtase_bac"/>
</dbReference>
<proteinExistence type="inferred from homology"/>
<evidence type="ECO:0000256" key="3">
    <source>
        <dbReference type="ARBA" id="ARBA00023002"/>
    </source>
</evidence>
<dbReference type="PANTHER" id="PTHR22604">
    <property type="entry name" value="OXIDOREDUCTASES"/>
    <property type="match status" value="1"/>
</dbReference>
<dbReference type="Proteomes" id="UP000001191">
    <property type="component" value="Chromosome"/>
</dbReference>
<sequence length="439" mass="48087">MSELFKGEFSRRQILTTAGLGAISAAALGSMNEEVAAQQPTGQATPHGGSLPPQIKFAPISEKTEVDTGGPPTALPPERRLGFAIVGLGRLALEEIMPAFAECKLAKPTALVSGDAAKANQVAQQYGIKPQNVYNYQNYDNLRNNSDVDVIYIVLPNSMHREYTVRGAKAGKHILCEKPMATTVEDCQQMIDACKQSDRKLMIAYRCQYEPHHRAMIQMIRSKELGTLKVIQADNGQNQGGDLNQWRLKRALAGGGSLPDVGIYCLNATRYLTGEEPIAISAQTFSTPGDPRFKEVEESVTFQLRFPSGVLGICSTSYGFHEGRRFRVFGSDAWGQLDPAFSYNGLRMMISRKSPTNSMAENISEVRIGEKNQFALEMDHIADCVIQNKQPHTPGEEGLQDQKLITLIYEAAQTGKTISLPRVSSGLDATRGPAPRMLH</sequence>
<evidence type="ECO:0000256" key="1">
    <source>
        <dbReference type="ARBA" id="ARBA00010928"/>
    </source>
</evidence>
<dbReference type="PhylomeDB" id="B2J1E4"/>